<name>A0AAW1QZI4_9CHLO</name>
<protein>
    <submittedName>
        <fullName evidence="2">Uncharacterized protein</fullName>
    </submittedName>
</protein>
<proteinExistence type="predicted"/>
<organism evidence="2 3">
    <name type="scientific">Apatococcus lobatus</name>
    <dbReference type="NCBI Taxonomy" id="904363"/>
    <lineage>
        <taxon>Eukaryota</taxon>
        <taxon>Viridiplantae</taxon>
        <taxon>Chlorophyta</taxon>
        <taxon>core chlorophytes</taxon>
        <taxon>Trebouxiophyceae</taxon>
        <taxon>Chlorellales</taxon>
        <taxon>Chlorellaceae</taxon>
        <taxon>Apatococcus</taxon>
    </lineage>
</organism>
<evidence type="ECO:0000313" key="3">
    <source>
        <dbReference type="Proteomes" id="UP001438707"/>
    </source>
</evidence>
<feature type="region of interest" description="Disordered" evidence="1">
    <location>
        <begin position="204"/>
        <end position="230"/>
    </location>
</feature>
<reference evidence="2 3" key="1">
    <citation type="journal article" date="2024" name="Nat. Commun.">
        <title>Phylogenomics reveals the evolutionary origins of lichenization in chlorophyte algae.</title>
        <authorList>
            <person name="Puginier C."/>
            <person name="Libourel C."/>
            <person name="Otte J."/>
            <person name="Skaloud P."/>
            <person name="Haon M."/>
            <person name="Grisel S."/>
            <person name="Petersen M."/>
            <person name="Berrin J.G."/>
            <person name="Delaux P.M."/>
            <person name="Dal Grande F."/>
            <person name="Keller J."/>
        </authorList>
    </citation>
    <scope>NUCLEOTIDE SEQUENCE [LARGE SCALE GENOMIC DNA]</scope>
    <source>
        <strain evidence="2 3">SAG 2145</strain>
    </source>
</reference>
<accession>A0AAW1QZI4</accession>
<sequence length="401" mass="43590">MIIAAAAGALGWALSPPAPPQQKANETSLTHVTPQALTSALQQPVASNAGRAQQLAPVLPYYSHRASATPHVNRDGTLAGAPIQPARAVALNPPPKPQSFLGKADTDLDEQMRARAMESAAQQRTRMNHGNKGYATGMVMVRKPDPQQSHIDTRSLPVTSLTRPAHQIRMDRAPNPDGPAFGVGHNQSVRDASVVTKLPEQATTFKGRAGPASSHDRNPDTLERGVPSPFQYMPIPKENCYLERLGDRPVGHGIVQSQPFEQAEVRTRPYATYETGARQPNPDAVGDLGDTPLAVPIDRAPKMRTVTGRVPNGTFVDQKKQGFDLGFPLHTHQPFDTIEMRDPNGAMLQVPQHLAGAAANLDTHEPYGLELQYEITPELTLDQEFSNPFFVPYACVDRFDN</sequence>
<evidence type="ECO:0000256" key="1">
    <source>
        <dbReference type="SAM" id="MobiDB-lite"/>
    </source>
</evidence>
<evidence type="ECO:0000313" key="2">
    <source>
        <dbReference type="EMBL" id="KAK9827025.1"/>
    </source>
</evidence>
<gene>
    <name evidence="2" type="ORF">WJX74_003902</name>
</gene>
<feature type="compositionally biased region" description="Basic and acidic residues" evidence="1">
    <location>
        <begin position="214"/>
        <end position="223"/>
    </location>
</feature>
<comment type="caution">
    <text evidence="2">The sequence shown here is derived from an EMBL/GenBank/DDBJ whole genome shotgun (WGS) entry which is preliminary data.</text>
</comment>
<dbReference type="EMBL" id="JALJOS010000019">
    <property type="protein sequence ID" value="KAK9827025.1"/>
    <property type="molecule type" value="Genomic_DNA"/>
</dbReference>
<dbReference type="Proteomes" id="UP001438707">
    <property type="component" value="Unassembled WGS sequence"/>
</dbReference>
<dbReference type="AlphaFoldDB" id="A0AAW1QZI4"/>
<keyword evidence="3" id="KW-1185">Reference proteome</keyword>